<protein>
    <submittedName>
        <fullName evidence="2">Uncharacterized protein</fullName>
    </submittedName>
</protein>
<gene>
    <name evidence="2" type="ORF">HKK74_25235</name>
</gene>
<accession>A0ABR7LVJ5</accession>
<reference evidence="2 3" key="1">
    <citation type="submission" date="2020-06" db="EMBL/GenBank/DDBJ databases">
        <title>Actinomadura xiongansis sp. nov., isolated from soil of Baiyangdian.</title>
        <authorList>
            <person name="Zhang X."/>
        </authorList>
    </citation>
    <scope>NUCLEOTIDE SEQUENCE [LARGE SCALE GENOMIC DNA]</scope>
    <source>
        <strain evidence="2 3">HBUM206468</strain>
    </source>
</reference>
<keyword evidence="1" id="KW-0472">Membrane</keyword>
<organism evidence="2 3">
    <name type="scientific">Actinomadura alba</name>
    <dbReference type="NCBI Taxonomy" id="406431"/>
    <lineage>
        <taxon>Bacteria</taxon>
        <taxon>Bacillati</taxon>
        <taxon>Actinomycetota</taxon>
        <taxon>Actinomycetes</taxon>
        <taxon>Streptosporangiales</taxon>
        <taxon>Thermomonosporaceae</taxon>
        <taxon>Actinomadura</taxon>
    </lineage>
</organism>
<sequence length="157" mass="16318">MRQEVKKGPGALRRSLGMPLPVIVALAALGVPRVVAHDLDLVGGGVNAVLVFGPVVIWIAVVLWRRLPNPFATLLAVGLVYGALLAVTHQILWNEAFGEDPPRLGGNLEGELSPAVESLVVRTFAFGSSVLTGVLVGVIAGAVGWLAARVLPGHGSR</sequence>
<feature type="transmembrane region" description="Helical" evidence="1">
    <location>
        <begin position="71"/>
        <end position="93"/>
    </location>
</feature>
<evidence type="ECO:0000313" key="3">
    <source>
        <dbReference type="Proteomes" id="UP000805614"/>
    </source>
</evidence>
<dbReference type="Proteomes" id="UP000805614">
    <property type="component" value="Unassembled WGS sequence"/>
</dbReference>
<dbReference type="EMBL" id="JABVEC010000021">
    <property type="protein sequence ID" value="MBC6468776.1"/>
    <property type="molecule type" value="Genomic_DNA"/>
</dbReference>
<feature type="transmembrane region" description="Helical" evidence="1">
    <location>
        <begin position="124"/>
        <end position="148"/>
    </location>
</feature>
<feature type="transmembrane region" description="Helical" evidence="1">
    <location>
        <begin position="46"/>
        <end position="64"/>
    </location>
</feature>
<evidence type="ECO:0000256" key="1">
    <source>
        <dbReference type="SAM" id="Phobius"/>
    </source>
</evidence>
<keyword evidence="3" id="KW-1185">Reference proteome</keyword>
<dbReference type="RefSeq" id="WP_187245821.1">
    <property type="nucleotide sequence ID" value="NZ_BAAAOK010000035.1"/>
</dbReference>
<evidence type="ECO:0000313" key="2">
    <source>
        <dbReference type="EMBL" id="MBC6468776.1"/>
    </source>
</evidence>
<keyword evidence="1" id="KW-1133">Transmembrane helix</keyword>
<keyword evidence="1" id="KW-0812">Transmembrane</keyword>
<name>A0ABR7LVJ5_9ACTN</name>
<proteinExistence type="predicted"/>
<comment type="caution">
    <text evidence="2">The sequence shown here is derived from an EMBL/GenBank/DDBJ whole genome shotgun (WGS) entry which is preliminary data.</text>
</comment>